<proteinExistence type="predicted"/>
<evidence type="ECO:0000313" key="2">
    <source>
        <dbReference type="Proteomes" id="UP001248581"/>
    </source>
</evidence>
<dbReference type="RefSeq" id="WP_348386661.1">
    <property type="nucleotide sequence ID" value="NZ_CP134146.1"/>
</dbReference>
<sequence>MCAEMGTGINRIEQLDESNWREFQWHGLQWHMDGHAAISGDLLQCLTLLDARILQWAEKLNATEFLFPNFISVQDLAPTGYCASFPHLATFAHTPKLEVDNLHQFKQGSKTAVTDNVDWQATKQVLTPAACYHFYHRFKDNNIADTTYLTTKCMCHRREEYYAPLQRQWNFTMREVVCFSDSEGISDFLESAKAFILSLVDELGIKATWRQATDPFFDPCHDTKAISQIVEPVKQELSLESGLAIASINDHRSFFADCYNISYREQPAKSACVAFGLERWLFALFYQHGKNIASWPLGESYE</sequence>
<dbReference type="InterPro" id="IPR045864">
    <property type="entry name" value="aa-tRNA-synth_II/BPL/LPL"/>
</dbReference>
<protein>
    <recommendedName>
        <fullName evidence="3">Aminoacyl-transfer RNA synthetases class-II family profile domain-containing protein</fullName>
    </recommendedName>
</protein>
<gene>
    <name evidence="1" type="ORF">RI845_13365</name>
</gene>
<dbReference type="Proteomes" id="UP001248581">
    <property type="component" value="Chromosome"/>
</dbReference>
<keyword evidence="2" id="KW-1185">Reference proteome</keyword>
<dbReference type="Gene3D" id="3.30.930.10">
    <property type="entry name" value="Bira Bifunctional Protein, Domain 2"/>
    <property type="match status" value="1"/>
</dbReference>
<dbReference type="SUPFAM" id="SSF55681">
    <property type="entry name" value="Class II aaRS and biotin synthetases"/>
    <property type="match status" value="1"/>
</dbReference>
<name>A0ABY9TFE5_9GAMM</name>
<accession>A0ABY9TFE5</accession>
<dbReference type="EMBL" id="CP134146">
    <property type="protein sequence ID" value="WNC67502.1"/>
    <property type="molecule type" value="Genomic_DNA"/>
</dbReference>
<evidence type="ECO:0000313" key="1">
    <source>
        <dbReference type="EMBL" id="WNC67502.1"/>
    </source>
</evidence>
<reference evidence="2" key="1">
    <citation type="submission" date="2023-09" db="EMBL/GenBank/DDBJ databases">
        <authorList>
            <person name="Li S."/>
            <person name="Li X."/>
            <person name="Zhang C."/>
            <person name="Zhao Z."/>
        </authorList>
    </citation>
    <scope>NUCLEOTIDE SEQUENCE [LARGE SCALE GENOMIC DNA]</scope>
    <source>
        <strain evidence="2">SQ345</strain>
    </source>
</reference>
<evidence type="ECO:0008006" key="3">
    <source>
        <dbReference type="Google" id="ProtNLM"/>
    </source>
</evidence>
<organism evidence="1 2">
    <name type="scientific">Thalassotalea nanhaiensis</name>
    <dbReference type="NCBI Taxonomy" id="3065648"/>
    <lineage>
        <taxon>Bacteria</taxon>
        <taxon>Pseudomonadati</taxon>
        <taxon>Pseudomonadota</taxon>
        <taxon>Gammaproteobacteria</taxon>
        <taxon>Alteromonadales</taxon>
        <taxon>Colwelliaceae</taxon>
        <taxon>Thalassotalea</taxon>
    </lineage>
</organism>